<dbReference type="PANTHER" id="PTHR43569:SF2">
    <property type="entry name" value="AMIDOHYDROLASE-RELATED DOMAIN-CONTAINING PROTEIN"/>
    <property type="match status" value="1"/>
</dbReference>
<dbReference type="InterPro" id="IPR006680">
    <property type="entry name" value="Amidohydro-rel"/>
</dbReference>
<dbReference type="RefSeq" id="WP_308208870.1">
    <property type="nucleotide sequence ID" value="NZ_AUBJ02000001.1"/>
</dbReference>
<keyword evidence="5" id="KW-0378">Hydrolase</keyword>
<dbReference type="InterPro" id="IPR032466">
    <property type="entry name" value="Metal_Hydrolase"/>
</dbReference>
<dbReference type="CDD" id="cd19162">
    <property type="entry name" value="AKR_FDH"/>
    <property type="match status" value="1"/>
</dbReference>
<evidence type="ECO:0000259" key="4">
    <source>
        <dbReference type="Pfam" id="PF04909"/>
    </source>
</evidence>
<dbReference type="Proteomes" id="UP000791080">
    <property type="component" value="Unassembled WGS sequence"/>
</dbReference>
<dbReference type="GO" id="GO:0016787">
    <property type="term" value="F:hydrolase activity"/>
    <property type="evidence" value="ECO:0007669"/>
    <property type="project" value="UniProtKB-KW"/>
</dbReference>
<evidence type="ECO:0000259" key="3">
    <source>
        <dbReference type="Pfam" id="PF00248"/>
    </source>
</evidence>
<dbReference type="InterPro" id="IPR052350">
    <property type="entry name" value="Metallo-dep_Lactonases"/>
</dbReference>
<dbReference type="EMBL" id="AUBJ02000001">
    <property type="protein sequence ID" value="MCP2334083.1"/>
    <property type="molecule type" value="Genomic_DNA"/>
</dbReference>
<dbReference type="PANTHER" id="PTHR43569">
    <property type="entry name" value="AMIDOHYDROLASE"/>
    <property type="match status" value="1"/>
</dbReference>
<feature type="domain" description="Amidohydrolase-related" evidence="4">
    <location>
        <begin position="394"/>
        <end position="670"/>
    </location>
</feature>
<evidence type="ECO:0000313" key="5">
    <source>
        <dbReference type="EMBL" id="MCP2334083.1"/>
    </source>
</evidence>
<feature type="region of interest" description="Disordered" evidence="2">
    <location>
        <begin position="354"/>
        <end position="393"/>
    </location>
</feature>
<dbReference type="InterPro" id="IPR023210">
    <property type="entry name" value="NADP_OxRdtase_dom"/>
</dbReference>
<feature type="domain" description="NADP-dependent oxidoreductase" evidence="3">
    <location>
        <begin position="24"/>
        <end position="321"/>
    </location>
</feature>
<reference evidence="5 6" key="2">
    <citation type="submission" date="2022-06" db="EMBL/GenBank/DDBJ databases">
        <title>Genomic Encyclopedia of Type Strains, Phase I: the one thousand microbial genomes (KMG-I) project.</title>
        <authorList>
            <person name="Kyrpides N."/>
        </authorList>
    </citation>
    <scope>NUCLEOTIDE SEQUENCE [LARGE SCALE GENOMIC DNA]</scope>
    <source>
        <strain evidence="5 6">DSM 43889</strain>
    </source>
</reference>
<accession>A0ABT1JNH9</accession>
<reference evidence="5 6" key="1">
    <citation type="submission" date="2013-07" db="EMBL/GenBank/DDBJ databases">
        <authorList>
            <consortium name="DOE Joint Genome Institute"/>
            <person name="Reeve W."/>
            <person name="Huntemann M."/>
            <person name="Han J."/>
            <person name="Chen A."/>
            <person name="Kyrpides N."/>
            <person name="Mavromatis K."/>
            <person name="Markowitz V."/>
            <person name="Palaniappan K."/>
            <person name="Ivanova N."/>
            <person name="Schaumberg A."/>
            <person name="Pati A."/>
            <person name="Liolios K."/>
            <person name="Nordberg H.P."/>
            <person name="Cantor M.N."/>
            <person name="Hua S.X."/>
            <person name="Woyke T."/>
        </authorList>
    </citation>
    <scope>NUCLEOTIDE SEQUENCE [LARGE SCALE GENOMIC DNA]</scope>
    <source>
        <strain evidence="5 6">DSM 43889</strain>
    </source>
</reference>
<dbReference type="Gene3D" id="3.20.20.140">
    <property type="entry name" value="Metal-dependent hydrolases"/>
    <property type="match status" value="1"/>
</dbReference>
<comment type="similarity">
    <text evidence="1">Belongs to the metallo-dependent hydrolases superfamily.</text>
</comment>
<dbReference type="Gene3D" id="3.20.20.100">
    <property type="entry name" value="NADP-dependent oxidoreductase domain"/>
    <property type="match status" value="1"/>
</dbReference>
<dbReference type="SUPFAM" id="SSF51430">
    <property type="entry name" value="NAD(P)-linked oxidoreductase"/>
    <property type="match status" value="1"/>
</dbReference>
<dbReference type="InterPro" id="IPR036812">
    <property type="entry name" value="NAD(P)_OxRdtase_dom_sf"/>
</dbReference>
<protein>
    <submittedName>
        <fullName evidence="5">Metal-dependent hydrolase, TIM-barrel fold</fullName>
    </submittedName>
</protein>
<keyword evidence="6" id="KW-1185">Reference proteome</keyword>
<gene>
    <name evidence="5" type="ORF">G443_004353</name>
</gene>
<proteinExistence type="inferred from homology"/>
<dbReference type="SUPFAM" id="SSF51556">
    <property type="entry name" value="Metallo-dependent hydrolases"/>
    <property type="match status" value="1"/>
</dbReference>
<dbReference type="InterPro" id="IPR044477">
    <property type="entry name" value="FDH-like"/>
</dbReference>
<comment type="caution">
    <text evidence="5">The sequence shown here is derived from an EMBL/GenBank/DDBJ whole genome shotgun (WGS) entry which is preliminary data.</text>
</comment>
<dbReference type="Pfam" id="PF00248">
    <property type="entry name" value="Aldo_ket_red"/>
    <property type="match status" value="1"/>
</dbReference>
<evidence type="ECO:0000313" key="6">
    <source>
        <dbReference type="Proteomes" id="UP000791080"/>
    </source>
</evidence>
<evidence type="ECO:0000256" key="2">
    <source>
        <dbReference type="SAM" id="MobiDB-lite"/>
    </source>
</evidence>
<sequence>MTGGEARTASRGGWRLRSSGIGRVGFGAAALGGLYAEVSDEEAERTLETAWRCGLRYFDVAPHYGAGRAERRLGAFLSDLPRHEFAVSTKVGRLLVADGGARETSMFAGEPALRRVRDYSATGVRRSLTESLERTGLDRFDLVLIHDPDDFARDALDHAYPELERLRSEGVVRAIGVGMNHTPLLSRFVSETDIDAVLVAGRYSLLDRTAGTDLLPACARRGVDVIVGGVFNSGILADPRPGATFDYAPAPEPVLRRARRLAAACRRWDVPLVAAALRFPLRDPAVSSVLVGMRSAREVRENVDLLATPVPAGLWAELDAIASGEAAEAPGPGEEAAARPWPGLGEARHTVLGSGTTEAGARPGEPVVDGPGRGGRHGEAERAAPPADPPAGRVDAHHHVWRLGDRPQPWIDPVGMAAIHRDFTLGDLRPVAEARGVTATVLVQTVPDPGETEELLALADSDDLVAGVVGWVDLAGGGVADELERLRGLPGGRRLVGVRHGVQDEVDERWLCRPEVRRGLRAVADAGLVFDLLTLPRQLPAAVETVSASPDLTFVLDHLSKPAIARGAVRDWESDLRRLARSPNVCCKLSGLVTEADHERWSVEDLRPYVTVALDAFGPHRVLFGSDWPVCLLAAEYGTVVATAEELTRELGAAERAAVFGGTARRVYGLGAG</sequence>
<evidence type="ECO:0000256" key="1">
    <source>
        <dbReference type="ARBA" id="ARBA00038310"/>
    </source>
</evidence>
<organism evidence="5 6">
    <name type="scientific">Actinoalloteichus caeruleus DSM 43889</name>
    <dbReference type="NCBI Taxonomy" id="1120930"/>
    <lineage>
        <taxon>Bacteria</taxon>
        <taxon>Bacillati</taxon>
        <taxon>Actinomycetota</taxon>
        <taxon>Actinomycetes</taxon>
        <taxon>Pseudonocardiales</taxon>
        <taxon>Pseudonocardiaceae</taxon>
        <taxon>Actinoalloteichus</taxon>
        <taxon>Actinoalloteichus cyanogriseus</taxon>
    </lineage>
</organism>
<name>A0ABT1JNH9_ACTCY</name>
<dbReference type="Pfam" id="PF04909">
    <property type="entry name" value="Amidohydro_2"/>
    <property type="match status" value="1"/>
</dbReference>